<name>A0AAD5K7I7_9FUNG</name>
<keyword evidence="3" id="KW-1185">Reference proteome</keyword>
<feature type="transmembrane region" description="Helical" evidence="1">
    <location>
        <begin position="34"/>
        <end position="53"/>
    </location>
</feature>
<keyword evidence="1" id="KW-1133">Transmembrane helix</keyword>
<feature type="transmembrane region" description="Helical" evidence="1">
    <location>
        <begin position="199"/>
        <end position="218"/>
    </location>
</feature>
<organism evidence="2 3">
    <name type="scientific">Phascolomyces articulosus</name>
    <dbReference type="NCBI Taxonomy" id="60185"/>
    <lineage>
        <taxon>Eukaryota</taxon>
        <taxon>Fungi</taxon>
        <taxon>Fungi incertae sedis</taxon>
        <taxon>Mucoromycota</taxon>
        <taxon>Mucoromycotina</taxon>
        <taxon>Mucoromycetes</taxon>
        <taxon>Mucorales</taxon>
        <taxon>Lichtheimiaceae</taxon>
        <taxon>Phascolomyces</taxon>
    </lineage>
</organism>
<accession>A0AAD5K7I7</accession>
<protein>
    <submittedName>
        <fullName evidence="2">Uncharacterized protein</fullName>
    </submittedName>
</protein>
<keyword evidence="1" id="KW-0472">Membrane</keyword>
<reference evidence="2" key="2">
    <citation type="submission" date="2023-02" db="EMBL/GenBank/DDBJ databases">
        <authorList>
            <consortium name="DOE Joint Genome Institute"/>
            <person name="Mondo S.J."/>
            <person name="Chang Y."/>
            <person name="Wang Y."/>
            <person name="Ahrendt S."/>
            <person name="Andreopoulos W."/>
            <person name="Barry K."/>
            <person name="Beard J."/>
            <person name="Benny G.L."/>
            <person name="Blankenship S."/>
            <person name="Bonito G."/>
            <person name="Cuomo C."/>
            <person name="Desiro A."/>
            <person name="Gervers K.A."/>
            <person name="Hundley H."/>
            <person name="Kuo A."/>
            <person name="LaButti K."/>
            <person name="Lang B.F."/>
            <person name="Lipzen A."/>
            <person name="O'Donnell K."/>
            <person name="Pangilinan J."/>
            <person name="Reynolds N."/>
            <person name="Sandor L."/>
            <person name="Smith M.W."/>
            <person name="Tsang A."/>
            <person name="Grigoriev I.V."/>
            <person name="Stajich J.E."/>
            <person name="Spatafora J.W."/>
        </authorList>
    </citation>
    <scope>NUCLEOTIDE SEQUENCE</scope>
    <source>
        <strain evidence="2">RSA 2281</strain>
    </source>
</reference>
<proteinExistence type="predicted"/>
<feature type="transmembrane region" description="Helical" evidence="1">
    <location>
        <begin position="162"/>
        <end position="179"/>
    </location>
</feature>
<comment type="caution">
    <text evidence="2">The sequence shown here is derived from an EMBL/GenBank/DDBJ whole genome shotgun (WGS) entry which is preliminary data.</text>
</comment>
<feature type="transmembrane region" description="Helical" evidence="1">
    <location>
        <begin position="65"/>
        <end position="88"/>
    </location>
</feature>
<dbReference type="AlphaFoldDB" id="A0AAD5K7I7"/>
<dbReference type="Proteomes" id="UP001209540">
    <property type="component" value="Unassembled WGS sequence"/>
</dbReference>
<dbReference type="EMBL" id="JAIXMP010000017">
    <property type="protein sequence ID" value="KAI9259540.1"/>
    <property type="molecule type" value="Genomic_DNA"/>
</dbReference>
<gene>
    <name evidence="2" type="ORF">BDA99DRAFT_538499</name>
</gene>
<feature type="transmembrane region" description="Helical" evidence="1">
    <location>
        <begin position="230"/>
        <end position="252"/>
    </location>
</feature>
<keyword evidence="1" id="KW-0812">Transmembrane</keyword>
<evidence type="ECO:0000256" key="1">
    <source>
        <dbReference type="SAM" id="Phobius"/>
    </source>
</evidence>
<reference evidence="2" key="1">
    <citation type="journal article" date="2022" name="IScience">
        <title>Evolution of zygomycete secretomes and the origins of terrestrial fungal ecologies.</title>
        <authorList>
            <person name="Chang Y."/>
            <person name="Wang Y."/>
            <person name="Mondo S."/>
            <person name="Ahrendt S."/>
            <person name="Andreopoulos W."/>
            <person name="Barry K."/>
            <person name="Beard J."/>
            <person name="Benny G.L."/>
            <person name="Blankenship S."/>
            <person name="Bonito G."/>
            <person name="Cuomo C."/>
            <person name="Desiro A."/>
            <person name="Gervers K.A."/>
            <person name="Hundley H."/>
            <person name="Kuo A."/>
            <person name="LaButti K."/>
            <person name="Lang B.F."/>
            <person name="Lipzen A."/>
            <person name="O'Donnell K."/>
            <person name="Pangilinan J."/>
            <person name="Reynolds N."/>
            <person name="Sandor L."/>
            <person name="Smith M.E."/>
            <person name="Tsang A."/>
            <person name="Grigoriev I.V."/>
            <person name="Stajich J.E."/>
            <person name="Spatafora J.W."/>
        </authorList>
    </citation>
    <scope>NUCLEOTIDE SEQUENCE</scope>
    <source>
        <strain evidence="2">RSA 2281</strain>
    </source>
</reference>
<feature type="transmembrane region" description="Helical" evidence="1">
    <location>
        <begin position="133"/>
        <end position="150"/>
    </location>
</feature>
<sequence length="284" mass="33696">MFVNFNTLVAILRIPVFAIFYSKTKRKHFRNYYPIWLLAITAWMYDGACLYYTQQSSESDESMFFFEPLIIFIFIKVILILTVGRWYYIIFKKSMRHQRQQQQQRQQEEGEDKEEEKRPTLFTLPLSRYKFKWVYLVLSLVYTIAAYAANGSSISVDKPFPYIHLVLFIFASRFLFFLVDNSTKTSDGTVINLWDMPLFLLLLCFTTVMPINTIFQYLFLQWDRKMSSHIWMSAPTTTVLSFNIALIEIMLFSQIDFGTRAGIIYWPDVEEEHVVLERDYGSIA</sequence>
<evidence type="ECO:0000313" key="3">
    <source>
        <dbReference type="Proteomes" id="UP001209540"/>
    </source>
</evidence>
<evidence type="ECO:0000313" key="2">
    <source>
        <dbReference type="EMBL" id="KAI9259540.1"/>
    </source>
</evidence>